<evidence type="ECO:0000313" key="6">
    <source>
        <dbReference type="EMBL" id="BAJ50168.1"/>
    </source>
</evidence>
<name>E6N4W6_CALS0</name>
<keyword evidence="1" id="KW-0028">Amino-acid biosynthesis</keyword>
<dbReference type="BioCyc" id="CCAL311458:G131R-310-MONOMER"/>
<evidence type="ECO:0000256" key="2">
    <source>
        <dbReference type="ARBA" id="ARBA00022962"/>
    </source>
</evidence>
<dbReference type="PANTHER" id="PTHR45937:SF1">
    <property type="entry name" value="ASPARAGINE SYNTHETASE DOMAIN-CONTAINING PROTEIN 1"/>
    <property type="match status" value="1"/>
</dbReference>
<keyword evidence="2" id="KW-0315">Glutamine amidotransferase</keyword>
<dbReference type="STRING" id="311458.CSUB_C0307"/>
<dbReference type="GO" id="GO:0006529">
    <property type="term" value="P:asparagine biosynthetic process"/>
    <property type="evidence" value="ECO:0007669"/>
    <property type="project" value="InterPro"/>
</dbReference>
<dbReference type="GO" id="GO:0004066">
    <property type="term" value="F:asparagine synthase (glutamine-hydrolyzing) activity"/>
    <property type="evidence" value="ECO:0007669"/>
    <property type="project" value="InterPro"/>
</dbReference>
<evidence type="ECO:0000256" key="1">
    <source>
        <dbReference type="ARBA" id="ARBA00022605"/>
    </source>
</evidence>
<sequence length="399" mass="43480">MMKYLLTSAGDEGPRTFRASQSIDLGQMTLYVEGETMDVKGFFEGLRDDEALVIIYAPAEKTPTVPHRFERAVEWMRMFEGFAGGVVGGGFVFRDVVGLVPVFVGGGRFTATNVRAEALARGLEPLPPATVLDTTADKTIRYHEWGKNEAGPHQVLEALRHAVEKFCPHRVSVFFSGGLDSLILAKLIQDRSGSPLLLTVGTVESHDFAAAESAASFLGLEVEKVVVEEKNVAEALEMLENVLGPLGDMDAAIAVAMYLLSKKAVEAGCGTAVLGQGADELFGGYMKYERILHEKGYQVLEQVMLRDFEMLAAEGLVRDFTAVRLGGAYPLPLYLTRNVVSAALSTPVEHKIHVQGGRVVRKHVLRIVGRMLGLGDLADRGKKALQYGSGLMKMVRRLR</sequence>
<dbReference type="PANTHER" id="PTHR45937">
    <property type="entry name" value="ASPARAGINE SYNTHETASE DOMAIN-CONTAINING PROTEIN 1"/>
    <property type="match status" value="1"/>
</dbReference>
<evidence type="ECO:0000313" key="5">
    <source>
        <dbReference type="EMBL" id="BAJ47389.1"/>
    </source>
</evidence>
<dbReference type="Pfam" id="PF00733">
    <property type="entry name" value="Asn_synthase"/>
    <property type="match status" value="1"/>
</dbReference>
<dbReference type="AlphaFoldDB" id="E6N4W6"/>
<dbReference type="Proteomes" id="UP000008120">
    <property type="component" value="Chromosome"/>
</dbReference>
<protein>
    <recommendedName>
        <fullName evidence="3">Asparagine synthetase domain-containing protein</fullName>
    </recommendedName>
</protein>
<accession>E6N4W6</accession>
<dbReference type="EMBL" id="AP011835">
    <property type="protein sequence ID" value="BAJ47389.1"/>
    <property type="molecule type" value="Genomic_DNA"/>
</dbReference>
<dbReference type="InterPro" id="IPR001962">
    <property type="entry name" value="Asn_synthase"/>
</dbReference>
<dbReference type="CDD" id="cd01991">
    <property type="entry name" value="Asn_synthase_B_C"/>
    <property type="match status" value="1"/>
</dbReference>
<dbReference type="SUPFAM" id="SSF52402">
    <property type="entry name" value="Adenine nucleotide alpha hydrolases-like"/>
    <property type="match status" value="1"/>
</dbReference>
<dbReference type="InterPro" id="IPR051857">
    <property type="entry name" value="Asn_synthetase_domain"/>
</dbReference>
<dbReference type="InterPro" id="IPR014729">
    <property type="entry name" value="Rossmann-like_a/b/a_fold"/>
</dbReference>
<dbReference type="EMBL" id="AP011834">
    <property type="protein sequence ID" value="BAJ47335.1"/>
    <property type="molecule type" value="Genomic_DNA"/>
</dbReference>
<reference evidence="4 7" key="2">
    <citation type="journal article" date="2011" name="Nucleic Acids Res.">
        <title>Insights into the evolution of Archaea and eukaryotic protein modifier systems revealed by the genome of a novel archaeal group.</title>
        <authorList>
            <person name="Nunoura T."/>
            <person name="Takaki Y."/>
            <person name="Kakuta J."/>
            <person name="Nishi S."/>
            <person name="Sugahara J."/>
            <person name="Kazama H."/>
            <person name="Chee G."/>
            <person name="Hattori M."/>
            <person name="Kanai A."/>
            <person name="Atomi H."/>
            <person name="Takai K."/>
            <person name="Takami H."/>
        </authorList>
    </citation>
    <scope>NUCLEOTIDE SEQUENCE [LARGE SCALE GENOMIC DNA]</scope>
</reference>
<feature type="domain" description="Asparagine synthetase" evidence="3">
    <location>
        <begin position="155"/>
        <end position="295"/>
    </location>
</feature>
<dbReference type="KEGG" id="csu:CSUB_C0307"/>
<organism evidence="4 7">
    <name type="scientific">Caldiarchaeum subterraneum</name>
    <dbReference type="NCBI Taxonomy" id="311458"/>
    <lineage>
        <taxon>Archaea</taxon>
        <taxon>Nitrososphaerota</taxon>
        <taxon>Candidatus Caldarchaeales</taxon>
        <taxon>Candidatus Caldarchaeaceae</taxon>
        <taxon>Candidatus Caldarchaeum</taxon>
    </lineage>
</organism>
<reference evidence="4 7" key="1">
    <citation type="journal article" date="2005" name="Environ. Microbiol.">
        <title>Genetic and functional properties of uncultivated thermophilic crenarchaeotes from a subsurface gold mine as revealed by analysis of genome fragments.</title>
        <authorList>
            <person name="Nunoura T."/>
            <person name="Hirayama H."/>
            <person name="Takami H."/>
            <person name="Oida H."/>
            <person name="Nishi S."/>
            <person name="Shimamura S."/>
            <person name="Suzuki Y."/>
            <person name="Inagaki F."/>
            <person name="Takai K."/>
            <person name="Nealson K.H."/>
            <person name="Horikoshi K."/>
        </authorList>
    </citation>
    <scope>NUCLEOTIDE SEQUENCE [LARGE SCALE GENOMIC DNA]</scope>
</reference>
<proteinExistence type="predicted"/>
<evidence type="ECO:0000313" key="4">
    <source>
        <dbReference type="EMBL" id="BAJ47335.1"/>
    </source>
</evidence>
<gene>
    <name evidence="6" type="ORF">CSUB_C0307</name>
    <name evidence="4" type="ORF">HGMM_F27H06C04</name>
    <name evidence="5" type="ORF">HGMM_F55E04C45</name>
</gene>
<evidence type="ECO:0000313" key="7">
    <source>
        <dbReference type="Proteomes" id="UP000008120"/>
    </source>
</evidence>
<dbReference type="EMBL" id="BA000048">
    <property type="protein sequence ID" value="BAJ50168.1"/>
    <property type="molecule type" value="Genomic_DNA"/>
</dbReference>
<dbReference type="Gene3D" id="3.40.50.620">
    <property type="entry name" value="HUPs"/>
    <property type="match status" value="1"/>
</dbReference>
<evidence type="ECO:0000259" key="3">
    <source>
        <dbReference type="Pfam" id="PF00733"/>
    </source>
</evidence>